<proteinExistence type="predicted"/>
<keyword evidence="3" id="KW-0808">Transferase</keyword>
<keyword evidence="2 6" id="KW-0032">Aminotransferase</keyword>
<evidence type="ECO:0000313" key="6">
    <source>
        <dbReference type="EMBL" id="MFB9991620.1"/>
    </source>
</evidence>
<dbReference type="SUPFAM" id="SSF53383">
    <property type="entry name" value="PLP-dependent transferases"/>
    <property type="match status" value="1"/>
</dbReference>
<evidence type="ECO:0000256" key="4">
    <source>
        <dbReference type="ARBA" id="ARBA00022898"/>
    </source>
</evidence>
<dbReference type="PANTHER" id="PTHR42790">
    <property type="entry name" value="AMINOTRANSFERASE"/>
    <property type="match status" value="1"/>
</dbReference>
<name>A0ABV6AVU6_9DEIO</name>
<dbReference type="InterPro" id="IPR050859">
    <property type="entry name" value="Class-I_PLP-dep_aminotransf"/>
</dbReference>
<comment type="cofactor">
    <cofactor evidence="1">
        <name>pyridoxal 5'-phosphate</name>
        <dbReference type="ChEBI" id="CHEBI:597326"/>
    </cofactor>
</comment>
<keyword evidence="7" id="KW-1185">Reference proteome</keyword>
<protein>
    <submittedName>
        <fullName evidence="6">PLP-dependent aminotransferase family protein</fullName>
    </submittedName>
</protein>
<keyword evidence="4" id="KW-0663">Pyridoxal phosphate</keyword>
<dbReference type="Gene3D" id="3.90.1150.10">
    <property type="entry name" value="Aspartate Aminotransferase, domain 1"/>
    <property type="match status" value="1"/>
</dbReference>
<evidence type="ECO:0000259" key="5">
    <source>
        <dbReference type="Pfam" id="PF00155"/>
    </source>
</evidence>
<dbReference type="Pfam" id="PF00155">
    <property type="entry name" value="Aminotran_1_2"/>
    <property type="match status" value="1"/>
</dbReference>
<feature type="domain" description="Aminotransferase class I/classII large" evidence="5">
    <location>
        <begin position="53"/>
        <end position="388"/>
    </location>
</feature>
<sequence length="404" mass="43303">MTHYPFASRMTGIEGSAIRATLKLTQAGLISLGGGFPAPELFDVAGLRAAAEQALQETPIAALQYGVTEGDNRLREMLAALTQSRGAHALPQDLIVTTGSQQGIDLLGKVMLDPGDQVIVERPTYLSALQIFRLNQVRILDVSLDNDGLDPDEVEHLFQAHRPKLLYTVPTFGNPSGAVLSVERRRRLLELAVQYRVLLVEDDPYSELSFGPAPPPLLALADEVPGARDWCVYLSSLSKILAPGLRIGWMVAPAAVLERVTVAKQGADAHTSTFAQLTAAHYLQAGHLPLRLGLLRTAYARRAAVLSAALRSCLPPTALSFHEPRGGMFLWASLSQGVQANDLLPVALERGVAFVPGAPFYADQPDPLTLRLSYATPPEDELAQAALRLAGAVSALSHSQGVIP</sequence>
<dbReference type="InterPro" id="IPR015422">
    <property type="entry name" value="PyrdxlP-dep_Trfase_small"/>
</dbReference>
<evidence type="ECO:0000256" key="3">
    <source>
        <dbReference type="ARBA" id="ARBA00022679"/>
    </source>
</evidence>
<evidence type="ECO:0000313" key="7">
    <source>
        <dbReference type="Proteomes" id="UP001589733"/>
    </source>
</evidence>
<reference evidence="6 7" key="1">
    <citation type="submission" date="2024-09" db="EMBL/GenBank/DDBJ databases">
        <authorList>
            <person name="Sun Q."/>
            <person name="Mori K."/>
        </authorList>
    </citation>
    <scope>NUCLEOTIDE SEQUENCE [LARGE SCALE GENOMIC DNA]</scope>
    <source>
        <strain evidence="6 7">JCM 13503</strain>
    </source>
</reference>
<dbReference type="InterPro" id="IPR015421">
    <property type="entry name" value="PyrdxlP-dep_Trfase_major"/>
</dbReference>
<dbReference type="EMBL" id="JBHLYR010000021">
    <property type="protein sequence ID" value="MFB9991620.1"/>
    <property type="molecule type" value="Genomic_DNA"/>
</dbReference>
<accession>A0ABV6AVU6</accession>
<gene>
    <name evidence="6" type="ORF">ACFFLM_06530</name>
</gene>
<dbReference type="Gene3D" id="3.40.640.10">
    <property type="entry name" value="Type I PLP-dependent aspartate aminotransferase-like (Major domain)"/>
    <property type="match status" value="1"/>
</dbReference>
<dbReference type="CDD" id="cd00609">
    <property type="entry name" value="AAT_like"/>
    <property type="match status" value="1"/>
</dbReference>
<organism evidence="6 7">
    <name type="scientific">Deinococcus oregonensis</name>
    <dbReference type="NCBI Taxonomy" id="1805970"/>
    <lineage>
        <taxon>Bacteria</taxon>
        <taxon>Thermotogati</taxon>
        <taxon>Deinococcota</taxon>
        <taxon>Deinococci</taxon>
        <taxon>Deinococcales</taxon>
        <taxon>Deinococcaceae</taxon>
        <taxon>Deinococcus</taxon>
    </lineage>
</organism>
<dbReference type="Proteomes" id="UP001589733">
    <property type="component" value="Unassembled WGS sequence"/>
</dbReference>
<dbReference type="PANTHER" id="PTHR42790:SF19">
    <property type="entry name" value="KYNURENINE_ALPHA-AMINOADIPATE AMINOTRANSFERASE, MITOCHONDRIAL"/>
    <property type="match status" value="1"/>
</dbReference>
<dbReference type="InterPro" id="IPR004839">
    <property type="entry name" value="Aminotransferase_I/II_large"/>
</dbReference>
<dbReference type="InterPro" id="IPR015424">
    <property type="entry name" value="PyrdxlP-dep_Trfase"/>
</dbReference>
<comment type="caution">
    <text evidence="6">The sequence shown here is derived from an EMBL/GenBank/DDBJ whole genome shotgun (WGS) entry which is preliminary data.</text>
</comment>
<evidence type="ECO:0000256" key="2">
    <source>
        <dbReference type="ARBA" id="ARBA00022576"/>
    </source>
</evidence>
<evidence type="ECO:0000256" key="1">
    <source>
        <dbReference type="ARBA" id="ARBA00001933"/>
    </source>
</evidence>
<dbReference type="RefSeq" id="WP_380006976.1">
    <property type="nucleotide sequence ID" value="NZ_JBHLYR010000021.1"/>
</dbReference>
<dbReference type="GO" id="GO:0008483">
    <property type="term" value="F:transaminase activity"/>
    <property type="evidence" value="ECO:0007669"/>
    <property type="project" value="UniProtKB-KW"/>
</dbReference>